<accession>A0A7J7LXV3</accession>
<dbReference type="OrthoDB" id="5590282at2759"/>
<sequence>MGIFLSSITKMTPNTWSCFNAAKLQTKNCKQVLKCNVKNDSKVAPLALAEGPQAQVNVKTKISGGQKIGIVEPKEIVVSIKMEEDKSLLQNIGSGISRNVLIDSPLAIAISKKAPQQMITSMKSSDKSCEGSASGKDIINIDLDHKDPQKCSLYALDIYNNLHVSELIQIPSSTFMETLQRDITQSMRGILVD</sequence>
<evidence type="ECO:0000313" key="2">
    <source>
        <dbReference type="Proteomes" id="UP000541444"/>
    </source>
</evidence>
<name>A0A7J7LXV3_9MAGN</name>
<dbReference type="InterPro" id="IPR036915">
    <property type="entry name" value="Cyclin-like_sf"/>
</dbReference>
<dbReference type="Proteomes" id="UP000541444">
    <property type="component" value="Unassembled WGS sequence"/>
</dbReference>
<dbReference type="SUPFAM" id="SSF47954">
    <property type="entry name" value="Cyclin-like"/>
    <property type="match status" value="1"/>
</dbReference>
<reference evidence="1 2" key="1">
    <citation type="journal article" date="2020" name="IScience">
        <title>Genome Sequencing of the Endangered Kingdonia uniflora (Circaeasteraceae, Ranunculales) Reveals Potential Mechanisms of Evolutionary Specialization.</title>
        <authorList>
            <person name="Sun Y."/>
            <person name="Deng T."/>
            <person name="Zhang A."/>
            <person name="Moore M.J."/>
            <person name="Landis J.B."/>
            <person name="Lin N."/>
            <person name="Zhang H."/>
            <person name="Zhang X."/>
            <person name="Huang J."/>
            <person name="Zhang X."/>
            <person name="Sun H."/>
            <person name="Wang H."/>
        </authorList>
    </citation>
    <scope>NUCLEOTIDE SEQUENCE [LARGE SCALE GENOMIC DNA]</scope>
    <source>
        <strain evidence="1">TB1705</strain>
        <tissue evidence="1">Leaf</tissue>
    </source>
</reference>
<organism evidence="1 2">
    <name type="scientific">Kingdonia uniflora</name>
    <dbReference type="NCBI Taxonomy" id="39325"/>
    <lineage>
        <taxon>Eukaryota</taxon>
        <taxon>Viridiplantae</taxon>
        <taxon>Streptophyta</taxon>
        <taxon>Embryophyta</taxon>
        <taxon>Tracheophyta</taxon>
        <taxon>Spermatophyta</taxon>
        <taxon>Magnoliopsida</taxon>
        <taxon>Ranunculales</taxon>
        <taxon>Circaeasteraceae</taxon>
        <taxon>Kingdonia</taxon>
    </lineage>
</organism>
<evidence type="ECO:0000313" key="1">
    <source>
        <dbReference type="EMBL" id="KAF6147445.1"/>
    </source>
</evidence>
<dbReference type="EMBL" id="JACGCM010001903">
    <property type="protein sequence ID" value="KAF6147445.1"/>
    <property type="molecule type" value="Genomic_DNA"/>
</dbReference>
<proteinExistence type="predicted"/>
<gene>
    <name evidence="1" type="ORF">GIB67_022105</name>
</gene>
<dbReference type="AlphaFoldDB" id="A0A7J7LXV3"/>
<keyword evidence="2" id="KW-1185">Reference proteome</keyword>
<protein>
    <submittedName>
        <fullName evidence="1">Uncharacterized protein</fullName>
    </submittedName>
</protein>
<comment type="caution">
    <text evidence="1">The sequence shown here is derived from an EMBL/GenBank/DDBJ whole genome shotgun (WGS) entry which is preliminary data.</text>
</comment>